<dbReference type="OrthoDB" id="543156at2759"/>
<reference evidence="3 4" key="1">
    <citation type="submission" date="2017-03" db="EMBL/GenBank/DDBJ databases">
        <title>WGS assembly of Porphyra umbilicalis.</title>
        <authorList>
            <person name="Brawley S.H."/>
            <person name="Blouin N.A."/>
            <person name="Ficko-Blean E."/>
            <person name="Wheeler G.L."/>
            <person name="Lohr M."/>
            <person name="Goodson H.V."/>
            <person name="Jenkins J.W."/>
            <person name="Blaby-Haas C.E."/>
            <person name="Helliwell K.E."/>
            <person name="Chan C."/>
            <person name="Marriage T."/>
            <person name="Bhattacharya D."/>
            <person name="Klein A.S."/>
            <person name="Badis Y."/>
            <person name="Brodie J."/>
            <person name="Cao Y."/>
            <person name="Collen J."/>
            <person name="Dittami S.M."/>
            <person name="Gachon C.M."/>
            <person name="Green B.R."/>
            <person name="Karpowicz S."/>
            <person name="Kim J.W."/>
            <person name="Kudahl U."/>
            <person name="Lin S."/>
            <person name="Michel G."/>
            <person name="Mittag M."/>
            <person name="Olson B.J."/>
            <person name="Pangilinan J."/>
            <person name="Peng Y."/>
            <person name="Qiu H."/>
            <person name="Shu S."/>
            <person name="Singer J.T."/>
            <person name="Smith A.G."/>
            <person name="Sprecher B.N."/>
            <person name="Wagner V."/>
            <person name="Wang W."/>
            <person name="Wang Z.-Y."/>
            <person name="Yan J."/>
            <person name="Yarish C."/>
            <person name="Zoeuner-Riek S."/>
            <person name="Zhuang Y."/>
            <person name="Zou Y."/>
            <person name="Lindquist E.A."/>
            <person name="Grimwood J."/>
            <person name="Barry K."/>
            <person name="Rokhsar D.S."/>
            <person name="Schmutz J."/>
            <person name="Stiller J.W."/>
            <person name="Grossman A.R."/>
            <person name="Prochnik S.E."/>
        </authorList>
    </citation>
    <scope>NUCLEOTIDE SEQUENCE [LARGE SCALE GENOMIC DNA]</scope>
    <source>
        <strain evidence="3">4086291</strain>
    </source>
</reference>
<name>A0A1X6PBF7_PORUM</name>
<dbReference type="PANTHER" id="PTHR48094">
    <property type="entry name" value="PROTEIN/NUCLEIC ACID DEGLYCASE DJ-1-RELATED"/>
    <property type="match status" value="1"/>
</dbReference>
<proteinExistence type="predicted"/>
<dbReference type="AlphaFoldDB" id="A0A1X6PBF7"/>
<dbReference type="NCBIfam" id="TIGR01383">
    <property type="entry name" value="not_thiJ"/>
    <property type="match status" value="1"/>
</dbReference>
<evidence type="ECO:0000256" key="1">
    <source>
        <dbReference type="ARBA" id="ARBA00022737"/>
    </source>
</evidence>
<sequence length="190" mass="19342">MPSVLVPLANGSEELEAVCLVNVLRRCGVDVTLASVETDTLGDAPVIKGSRGTRVVCDVTLAAAGSSWNAIALPGGMPGAQTLSDTPELISRLKEQSAAGKWIGAICAAPFVVLNAHGLLPAAATWYPSIGESVNGTKRGTTRVVVDDGARVVTSQGPATAIEFGLAVAGVVGVDEKAVAKVRDELLVDV</sequence>
<evidence type="ECO:0000313" key="3">
    <source>
        <dbReference type="EMBL" id="OSX78198.1"/>
    </source>
</evidence>
<keyword evidence="1" id="KW-0677">Repeat</keyword>
<dbReference type="PANTHER" id="PTHR48094:SF12">
    <property type="entry name" value="PARKINSON DISEASE PROTEIN 7 HOMOLOG"/>
    <property type="match status" value="1"/>
</dbReference>
<dbReference type="InterPro" id="IPR050325">
    <property type="entry name" value="Prot/Nucl_acid_deglycase"/>
</dbReference>
<dbReference type="SUPFAM" id="SSF52317">
    <property type="entry name" value="Class I glutamine amidotransferase-like"/>
    <property type="match status" value="1"/>
</dbReference>
<dbReference type="Gene3D" id="3.40.50.880">
    <property type="match status" value="1"/>
</dbReference>
<dbReference type="Proteomes" id="UP000218209">
    <property type="component" value="Unassembled WGS sequence"/>
</dbReference>
<dbReference type="EMBL" id="KV918818">
    <property type="protein sequence ID" value="OSX78198.1"/>
    <property type="molecule type" value="Genomic_DNA"/>
</dbReference>
<protein>
    <recommendedName>
        <fullName evidence="2">DJ-1/PfpI domain-containing protein</fullName>
    </recommendedName>
</protein>
<dbReference type="FunFam" id="3.40.50.880:FF:000015">
    <property type="entry name" value="Protein DJ-1 homolog C"/>
    <property type="match status" value="1"/>
</dbReference>
<dbReference type="Pfam" id="PF01965">
    <property type="entry name" value="DJ-1_PfpI"/>
    <property type="match status" value="1"/>
</dbReference>
<feature type="domain" description="DJ-1/PfpI" evidence="2">
    <location>
        <begin position="3"/>
        <end position="168"/>
    </location>
</feature>
<evidence type="ECO:0000313" key="4">
    <source>
        <dbReference type="Proteomes" id="UP000218209"/>
    </source>
</evidence>
<dbReference type="CDD" id="cd03135">
    <property type="entry name" value="GATase1_DJ-1"/>
    <property type="match status" value="1"/>
</dbReference>
<organism evidence="3 4">
    <name type="scientific">Porphyra umbilicalis</name>
    <name type="common">Purple laver</name>
    <name type="synonym">Red alga</name>
    <dbReference type="NCBI Taxonomy" id="2786"/>
    <lineage>
        <taxon>Eukaryota</taxon>
        <taxon>Rhodophyta</taxon>
        <taxon>Bangiophyceae</taxon>
        <taxon>Bangiales</taxon>
        <taxon>Bangiaceae</taxon>
        <taxon>Porphyra</taxon>
    </lineage>
</organism>
<dbReference type="InterPro" id="IPR029062">
    <property type="entry name" value="Class_I_gatase-like"/>
</dbReference>
<accession>A0A1X6PBF7</accession>
<gene>
    <name evidence="3" type="ORF">BU14_0116s0018</name>
</gene>
<evidence type="ECO:0000259" key="2">
    <source>
        <dbReference type="Pfam" id="PF01965"/>
    </source>
</evidence>
<dbReference type="GO" id="GO:0005737">
    <property type="term" value="C:cytoplasm"/>
    <property type="evidence" value="ECO:0007669"/>
    <property type="project" value="UniProtKB-ARBA"/>
</dbReference>
<dbReference type="InterPro" id="IPR002818">
    <property type="entry name" value="DJ-1/PfpI"/>
</dbReference>
<keyword evidence="4" id="KW-1185">Reference proteome</keyword>
<dbReference type="InterPro" id="IPR006287">
    <property type="entry name" value="DJ-1"/>
</dbReference>